<proteinExistence type="predicted"/>
<evidence type="ECO:0000256" key="1">
    <source>
        <dbReference type="SAM" id="Phobius"/>
    </source>
</evidence>
<accession>A0A813M5B1</accession>
<dbReference type="Proteomes" id="UP000626109">
    <property type="component" value="Unassembled WGS sequence"/>
</dbReference>
<keyword evidence="1" id="KW-1133">Transmembrane helix</keyword>
<sequence>MVLYVLSPRLLNVFLSWLSSVLENLNYGIIIAAVIFAGMICFLLPPVPGVPVYVFGGVILADTCPLGFTPGCFIAIAVSYVLKLMACAMQQKLIGGLLGRNLKIRCQVGVNKPFIRAIEAVLRRPGLSMGKVAILCGGPDWPTSVLAGVLKLSLFECELGTMPIIVFITPCSLSGSYYLKSSESELWSRLGSLMLSFTVLIGGILQLIAAWSIQSELDNNNWQMTKPLEQNLELDWMEYRSSEIAASFVIRWGQVPCWIRFVSLSCALLEVGIGQFLYWYPGLSFGTFEVTDDINGLVIYGASGLIMPVGLGCIIASLAGMVGYFCLNCHLEARRREPFAERAAELAHCESAWKEERLRLCQEQESQQPSMQAVLSGTVVIE</sequence>
<name>A0A813M5B1_POLGL</name>
<dbReference type="AlphaFoldDB" id="A0A813M5B1"/>
<feature type="transmembrane region" description="Helical" evidence="1">
    <location>
        <begin position="159"/>
        <end position="179"/>
    </location>
</feature>
<feature type="transmembrane region" description="Helical" evidence="1">
    <location>
        <begin position="298"/>
        <end position="327"/>
    </location>
</feature>
<reference evidence="2" key="1">
    <citation type="submission" date="2021-02" db="EMBL/GenBank/DDBJ databases">
        <authorList>
            <person name="Dougan E. K."/>
            <person name="Rhodes N."/>
            <person name="Thang M."/>
            <person name="Chan C."/>
        </authorList>
    </citation>
    <scope>NUCLEOTIDE SEQUENCE</scope>
</reference>
<feature type="transmembrane region" description="Helical" evidence="1">
    <location>
        <begin position="25"/>
        <end position="47"/>
    </location>
</feature>
<organism evidence="2 3">
    <name type="scientific">Polarella glacialis</name>
    <name type="common">Dinoflagellate</name>
    <dbReference type="NCBI Taxonomy" id="89957"/>
    <lineage>
        <taxon>Eukaryota</taxon>
        <taxon>Sar</taxon>
        <taxon>Alveolata</taxon>
        <taxon>Dinophyceae</taxon>
        <taxon>Suessiales</taxon>
        <taxon>Suessiaceae</taxon>
        <taxon>Polarella</taxon>
    </lineage>
</organism>
<gene>
    <name evidence="2" type="ORF">PGLA2088_LOCUS50420</name>
</gene>
<evidence type="ECO:0000313" key="3">
    <source>
        <dbReference type="Proteomes" id="UP000626109"/>
    </source>
</evidence>
<protein>
    <submittedName>
        <fullName evidence="2">Uncharacterized protein</fullName>
    </submittedName>
</protein>
<keyword evidence="1" id="KW-0812">Transmembrane</keyword>
<feature type="transmembrane region" description="Helical" evidence="1">
    <location>
        <begin position="53"/>
        <end position="82"/>
    </location>
</feature>
<comment type="caution">
    <text evidence="2">The sequence shown here is derived from an EMBL/GenBank/DDBJ whole genome shotgun (WGS) entry which is preliminary data.</text>
</comment>
<feature type="transmembrane region" description="Helical" evidence="1">
    <location>
        <begin position="191"/>
        <end position="213"/>
    </location>
</feature>
<feature type="transmembrane region" description="Helical" evidence="1">
    <location>
        <begin position="257"/>
        <end position="278"/>
    </location>
</feature>
<keyword evidence="1" id="KW-0472">Membrane</keyword>
<dbReference type="EMBL" id="CAJNNW010037375">
    <property type="protein sequence ID" value="CAE8741359.1"/>
    <property type="molecule type" value="Genomic_DNA"/>
</dbReference>
<evidence type="ECO:0000313" key="2">
    <source>
        <dbReference type="EMBL" id="CAE8741359.1"/>
    </source>
</evidence>